<dbReference type="AlphaFoldDB" id="A0A8J6CGS3"/>
<accession>A0A8J6CGS3</accession>
<dbReference type="OMA" id="WSDTLFK"/>
<evidence type="ECO:0000313" key="5">
    <source>
        <dbReference type="EMBL" id="KAG8469430.1"/>
    </source>
</evidence>
<evidence type="ECO:0008006" key="7">
    <source>
        <dbReference type="Google" id="ProtNLM"/>
    </source>
</evidence>
<evidence type="ECO:0000256" key="2">
    <source>
        <dbReference type="ARBA" id="ARBA00010617"/>
    </source>
</evidence>
<dbReference type="SUPFAM" id="SSF48264">
    <property type="entry name" value="Cytochrome P450"/>
    <property type="match status" value="1"/>
</dbReference>
<protein>
    <recommendedName>
        <fullName evidence="7">Cytochrome P450</fullName>
    </recommendedName>
</protein>
<evidence type="ECO:0000256" key="1">
    <source>
        <dbReference type="ARBA" id="ARBA00001971"/>
    </source>
</evidence>
<keyword evidence="4" id="KW-0560">Oxidoreductase</keyword>
<dbReference type="PANTHER" id="PTHR24305">
    <property type="entry name" value="CYTOCHROME P450"/>
    <property type="match status" value="1"/>
</dbReference>
<keyword evidence="3 4" id="KW-0479">Metal-binding</keyword>
<dbReference type="PRINTS" id="PR00463">
    <property type="entry name" value="EP450I"/>
</dbReference>
<keyword evidence="3 4" id="KW-0349">Heme</keyword>
<name>A0A8J6CGS3_DIALT</name>
<dbReference type="InterPro" id="IPR017972">
    <property type="entry name" value="Cyt_P450_CS"/>
</dbReference>
<dbReference type="PRINTS" id="PR00385">
    <property type="entry name" value="P450"/>
</dbReference>
<dbReference type="GO" id="GO:0020037">
    <property type="term" value="F:heme binding"/>
    <property type="evidence" value="ECO:0007669"/>
    <property type="project" value="InterPro"/>
</dbReference>
<keyword evidence="3 4" id="KW-0408">Iron</keyword>
<organism evidence="5 6">
    <name type="scientific">Diacronema lutheri</name>
    <name type="common">Unicellular marine alga</name>
    <name type="synonym">Monochrysis lutheri</name>
    <dbReference type="NCBI Taxonomy" id="2081491"/>
    <lineage>
        <taxon>Eukaryota</taxon>
        <taxon>Haptista</taxon>
        <taxon>Haptophyta</taxon>
        <taxon>Pavlovophyceae</taxon>
        <taxon>Pavlovales</taxon>
        <taxon>Pavlovaceae</taxon>
        <taxon>Diacronema</taxon>
    </lineage>
</organism>
<gene>
    <name evidence="5" type="ORF">KFE25_005885</name>
</gene>
<sequence length="482" mass="52338">MPASAAGLIAIPAAAAAAYFVYRVLRPAAPPLPPKAPSSMLETVAAMTSPNSIEFLTACAERVGPIFRLPMPLLRPLIVVVEPKVARAVLDNPSHSKPLFMYAASESVAGNVSTIFSARDHSAGSKWQWARKATAKAFHPSHVHAMNVSCAECYTRWMDETLAPAAANGHPLKMCDELLLTTIQFICDAAFGYQLARDEAEAVLHDTQVALEVSFRVFALVPFSETFWWAFAKGRAHRVASRRLLAFSAKMLEAYRSLPDGRKAQMNGTLIAIIDGNAKYGSDAERVAEILMFLIAGHDTTALAVAWVLSDLAHHAHDQAELRAELHAMPPAERSKSALLAAVIKESMRLNPVAAGGSVRQLEQALPLPGGKAVLPEGAIVVVPFGVLFRRPHIGDAPNEFRPRRWLAGGPDADRLADVHPFSLGRRNCVGQALALAELHTVVPMLLAEYEWEVVQSPRAELFLTNKPEGLMLRAKRVTRTS</sequence>
<dbReference type="InterPro" id="IPR002401">
    <property type="entry name" value="Cyt_P450_E_grp-I"/>
</dbReference>
<dbReference type="InterPro" id="IPR036396">
    <property type="entry name" value="Cyt_P450_sf"/>
</dbReference>
<proteinExistence type="inferred from homology"/>
<comment type="cofactor">
    <cofactor evidence="1 3">
        <name>heme</name>
        <dbReference type="ChEBI" id="CHEBI:30413"/>
    </cofactor>
</comment>
<dbReference type="GO" id="GO:0004497">
    <property type="term" value="F:monooxygenase activity"/>
    <property type="evidence" value="ECO:0007669"/>
    <property type="project" value="UniProtKB-KW"/>
</dbReference>
<dbReference type="GO" id="GO:0016705">
    <property type="term" value="F:oxidoreductase activity, acting on paired donors, with incorporation or reduction of molecular oxygen"/>
    <property type="evidence" value="ECO:0007669"/>
    <property type="project" value="InterPro"/>
</dbReference>
<dbReference type="Gene3D" id="1.10.630.10">
    <property type="entry name" value="Cytochrome P450"/>
    <property type="match status" value="1"/>
</dbReference>
<comment type="similarity">
    <text evidence="2 4">Belongs to the cytochrome P450 family.</text>
</comment>
<evidence type="ECO:0000313" key="6">
    <source>
        <dbReference type="Proteomes" id="UP000751190"/>
    </source>
</evidence>
<evidence type="ECO:0000256" key="4">
    <source>
        <dbReference type="RuleBase" id="RU000461"/>
    </source>
</evidence>
<dbReference type="CDD" id="cd00302">
    <property type="entry name" value="cytochrome_P450"/>
    <property type="match status" value="1"/>
</dbReference>
<feature type="binding site" description="axial binding residue" evidence="3">
    <location>
        <position position="429"/>
    </location>
    <ligand>
        <name>heme</name>
        <dbReference type="ChEBI" id="CHEBI:30413"/>
    </ligand>
    <ligandPart>
        <name>Fe</name>
        <dbReference type="ChEBI" id="CHEBI:18248"/>
    </ligandPart>
</feature>
<dbReference type="PANTHER" id="PTHR24305:SF166">
    <property type="entry name" value="CYTOCHROME P450 12A4, MITOCHONDRIAL-RELATED"/>
    <property type="match status" value="1"/>
</dbReference>
<keyword evidence="6" id="KW-1185">Reference proteome</keyword>
<comment type="caution">
    <text evidence="5">The sequence shown here is derived from an EMBL/GenBank/DDBJ whole genome shotgun (WGS) entry which is preliminary data.</text>
</comment>
<reference evidence="5" key="1">
    <citation type="submission" date="2021-05" db="EMBL/GenBank/DDBJ databases">
        <title>The genome of the haptophyte Pavlova lutheri (Diacronema luteri, Pavlovales) - a model for lipid biosynthesis in eukaryotic algae.</title>
        <authorList>
            <person name="Hulatt C.J."/>
            <person name="Posewitz M.C."/>
        </authorList>
    </citation>
    <scope>NUCLEOTIDE SEQUENCE</scope>
    <source>
        <strain evidence="5">NIVA-4/92</strain>
    </source>
</reference>
<dbReference type="Pfam" id="PF00067">
    <property type="entry name" value="p450"/>
    <property type="match status" value="1"/>
</dbReference>
<dbReference type="OrthoDB" id="45232at2759"/>
<dbReference type="PROSITE" id="PS00086">
    <property type="entry name" value="CYTOCHROME_P450"/>
    <property type="match status" value="1"/>
</dbReference>
<dbReference type="Proteomes" id="UP000751190">
    <property type="component" value="Unassembled WGS sequence"/>
</dbReference>
<evidence type="ECO:0000256" key="3">
    <source>
        <dbReference type="PIRSR" id="PIRSR602401-1"/>
    </source>
</evidence>
<dbReference type="InterPro" id="IPR050121">
    <property type="entry name" value="Cytochrome_P450_monoxygenase"/>
</dbReference>
<dbReference type="GO" id="GO:0005506">
    <property type="term" value="F:iron ion binding"/>
    <property type="evidence" value="ECO:0007669"/>
    <property type="project" value="InterPro"/>
</dbReference>
<dbReference type="EMBL" id="JAGTXO010000002">
    <property type="protein sequence ID" value="KAG8469430.1"/>
    <property type="molecule type" value="Genomic_DNA"/>
</dbReference>
<keyword evidence="4" id="KW-0503">Monooxygenase</keyword>
<dbReference type="InterPro" id="IPR001128">
    <property type="entry name" value="Cyt_P450"/>
</dbReference>